<evidence type="ECO:0000313" key="8">
    <source>
        <dbReference type="EMBL" id="KYC69656.1"/>
    </source>
</evidence>
<dbReference type="Proteomes" id="UP000075304">
    <property type="component" value="Unassembled WGS sequence"/>
</dbReference>
<keyword evidence="6" id="KW-0479">Metal-binding</keyword>
<comment type="cofactor">
    <cofactor evidence="6">
        <name>Mn(2+)</name>
        <dbReference type="ChEBI" id="CHEBI:29035"/>
    </cofactor>
    <text evidence="6">The Mn(2+) ion enhances activity.</text>
</comment>
<keyword evidence="4 5" id="KW-0457">Lysine biosynthesis</keyword>
<feature type="binding site" evidence="6">
    <location>
        <position position="360"/>
    </location>
    <ligand>
        <name>Mn(2+)</name>
        <dbReference type="ChEBI" id="CHEBI:29035"/>
        <label>2</label>
    </ligand>
</feature>
<comment type="function">
    <text evidence="5">Catalyzes the conversion of N-acetyl-diaminopimelate to diaminopimelate and acetate.</text>
</comment>
<dbReference type="EMBL" id="LQYI01000046">
    <property type="protein sequence ID" value="KYC69656.1"/>
    <property type="molecule type" value="Genomic_DNA"/>
</dbReference>
<evidence type="ECO:0000256" key="2">
    <source>
        <dbReference type="ARBA" id="ARBA00022801"/>
    </source>
</evidence>
<dbReference type="Pfam" id="PF01546">
    <property type="entry name" value="Peptidase_M20"/>
    <property type="match status" value="1"/>
</dbReference>
<dbReference type="GO" id="GO:0009089">
    <property type="term" value="P:lysine biosynthetic process via diaminopimelate"/>
    <property type="evidence" value="ECO:0007669"/>
    <property type="project" value="UniProtKB-UniRule"/>
</dbReference>
<evidence type="ECO:0000259" key="7">
    <source>
        <dbReference type="Pfam" id="PF07687"/>
    </source>
</evidence>
<dbReference type="SUPFAM" id="SSF55031">
    <property type="entry name" value="Bacterial exopeptidase dimerisation domain"/>
    <property type="match status" value="1"/>
</dbReference>
<gene>
    <name evidence="8" type="ORF">B4099_0285</name>
</gene>
<dbReference type="GO" id="GO:0046872">
    <property type="term" value="F:metal ion binding"/>
    <property type="evidence" value="ECO:0007669"/>
    <property type="project" value="UniProtKB-KW"/>
</dbReference>
<dbReference type="UniPathway" id="UPA00034">
    <property type="reaction ID" value="UER00024"/>
</dbReference>
<dbReference type="InterPro" id="IPR023905">
    <property type="entry name" value="AcetylDAP_deacetylase"/>
</dbReference>
<proteinExistence type="inferred from homology"/>
<dbReference type="GO" id="GO:0019877">
    <property type="term" value="P:diaminopimelate biosynthetic process"/>
    <property type="evidence" value="ECO:0007669"/>
    <property type="project" value="UniProtKB-UniRule"/>
</dbReference>
<comment type="similarity">
    <text evidence="5">Belongs to the peptidase M20A family. N-acetyldiaminopimelate deacetylase subfamily.</text>
</comment>
<dbReference type="InterPro" id="IPR036264">
    <property type="entry name" value="Bact_exopeptidase_dim_dom"/>
</dbReference>
<feature type="active site" evidence="5">
    <location>
        <position position="82"/>
    </location>
</feature>
<feature type="binding site" evidence="6">
    <location>
        <position position="141"/>
    </location>
    <ligand>
        <name>Mn(2+)</name>
        <dbReference type="ChEBI" id="CHEBI:29035"/>
        <label>2</label>
    </ligand>
</feature>
<dbReference type="GO" id="GO:0050118">
    <property type="term" value="F:N-acetyldiaminopimelate deacetylase activity"/>
    <property type="evidence" value="ECO:0007669"/>
    <property type="project" value="UniProtKB-UniRule"/>
</dbReference>
<evidence type="ECO:0000256" key="5">
    <source>
        <dbReference type="HAMAP-Rule" id="MF_01692"/>
    </source>
</evidence>
<accession>A0A150KFB2</accession>
<dbReference type="PANTHER" id="PTHR11014:SF98">
    <property type="entry name" value="N-ACETYLDIAMINOPIMELATE DEACETYLASE"/>
    <property type="match status" value="1"/>
</dbReference>
<feature type="active site" description="Proton acceptor" evidence="5">
    <location>
        <position position="141"/>
    </location>
</feature>
<sequence>MPGLFCHTGKEGLDMETNLIAIRRDLHRIPELGYQEHKTQRYILDFISRLPKGHLEVKTWKTGVLVKVKGARPKKKIGYRTDIDGLPIKEETGFPFQSEHEGNMHACGHDFHMAIALGILSHFASRPVKDDLIFIFQPAEEGPGGAEAMLEEVLRNEWRPDLVMALHVAPEYPAGTVAVKKGLLFANTSELYIDLEGKGGHAAYPQHTKDMVVAAAHLVTQLQSIISRNIDPLDSAVVTIGKITGGTVQNAIAEHARLEGTIRTLSSEAMEKVKHRIEAITSGLSAGFECRAEIDYGCNYYQVFNHPEETARFMDFVRSYGGAHLHECREALTGEDFGYMLKEIPGFMFWLGVGSPYGLHHAKFAPDERALRTAADLMVSYILSLQ</sequence>
<feature type="binding site" evidence="6">
    <location>
        <position position="107"/>
    </location>
    <ligand>
        <name>Mn(2+)</name>
        <dbReference type="ChEBI" id="CHEBI:29035"/>
        <label>2</label>
    </ligand>
</feature>
<evidence type="ECO:0000313" key="9">
    <source>
        <dbReference type="Proteomes" id="UP000075304"/>
    </source>
</evidence>
<keyword evidence="1 5" id="KW-0028">Amino-acid biosynthesis</keyword>
<evidence type="ECO:0000256" key="3">
    <source>
        <dbReference type="ARBA" id="ARBA00022915"/>
    </source>
</evidence>
<dbReference type="InterPro" id="IPR002933">
    <property type="entry name" value="Peptidase_M20"/>
</dbReference>
<name>A0A150KFB2_HEYCO</name>
<comment type="catalytic activity">
    <reaction evidence="5">
        <text>N-acetyl-(2S,6S)-2,6-diaminopimelate + H2O = (2S,6S)-2,6-diaminopimelate + acetate</text>
        <dbReference type="Rhea" id="RHEA:20405"/>
        <dbReference type="ChEBI" id="CHEBI:15377"/>
        <dbReference type="ChEBI" id="CHEBI:30089"/>
        <dbReference type="ChEBI" id="CHEBI:57609"/>
        <dbReference type="ChEBI" id="CHEBI:58767"/>
        <dbReference type="EC" id="3.5.1.47"/>
    </reaction>
</comment>
<organism evidence="8 9">
    <name type="scientific">Heyndrickxia coagulans</name>
    <name type="common">Weizmannia coagulans</name>
    <dbReference type="NCBI Taxonomy" id="1398"/>
    <lineage>
        <taxon>Bacteria</taxon>
        <taxon>Bacillati</taxon>
        <taxon>Bacillota</taxon>
        <taxon>Bacilli</taxon>
        <taxon>Bacillales</taxon>
        <taxon>Bacillaceae</taxon>
        <taxon>Heyndrickxia</taxon>
    </lineage>
</organism>
<comment type="caution">
    <text evidence="8">The sequence shown here is derived from an EMBL/GenBank/DDBJ whole genome shotgun (WGS) entry which is preliminary data.</text>
</comment>
<keyword evidence="3 5" id="KW-0220">Diaminopimelate biosynthesis</keyword>
<keyword evidence="6" id="KW-0464">Manganese</keyword>
<feature type="binding site" evidence="6">
    <location>
        <position position="109"/>
    </location>
    <ligand>
        <name>Mn(2+)</name>
        <dbReference type="ChEBI" id="CHEBI:29035"/>
        <label>2</label>
    </ligand>
</feature>
<dbReference type="SUPFAM" id="SSF53187">
    <property type="entry name" value="Zn-dependent exopeptidases"/>
    <property type="match status" value="1"/>
</dbReference>
<dbReference type="NCBIfam" id="TIGR01891">
    <property type="entry name" value="amidohydrolases"/>
    <property type="match status" value="1"/>
</dbReference>
<feature type="domain" description="Peptidase M20 dimerisation" evidence="7">
    <location>
        <begin position="193"/>
        <end position="280"/>
    </location>
</feature>
<dbReference type="HAMAP" id="MF_01692">
    <property type="entry name" value="DapEL"/>
    <property type="match status" value="1"/>
</dbReference>
<keyword evidence="2 5" id="KW-0378">Hydrolase</keyword>
<dbReference type="Gene3D" id="3.30.70.360">
    <property type="match status" value="1"/>
</dbReference>
<dbReference type="PIRSF" id="PIRSF005962">
    <property type="entry name" value="Pept_M20D_amidohydro"/>
    <property type="match status" value="1"/>
</dbReference>
<comment type="pathway">
    <text evidence="5">Amino-acid biosynthesis; L-lysine biosynthesis via DAP pathway; LL-2,6-diaminopimelate from (S)-tetrahydrodipicolinate (acetylase route): step 3/3.</text>
</comment>
<dbReference type="PATRIC" id="fig|1398.25.peg.2867"/>
<evidence type="ECO:0000256" key="1">
    <source>
        <dbReference type="ARBA" id="ARBA00022605"/>
    </source>
</evidence>
<reference evidence="8 9" key="1">
    <citation type="submission" date="2016-01" db="EMBL/GenBank/DDBJ databases">
        <title>Genome Sequences of Twelve Sporeforming Bacillus Species Isolated from Foods.</title>
        <authorList>
            <person name="Berendsen E.M."/>
            <person name="Wells-Bennik M.H."/>
            <person name="Krawcyk A.O."/>
            <person name="De Jong A."/>
            <person name="Holsappel S."/>
            <person name="Eijlander R.T."/>
            <person name="Kuipers O.P."/>
        </authorList>
    </citation>
    <scope>NUCLEOTIDE SEQUENCE [LARGE SCALE GENOMIC DNA]</scope>
    <source>
        <strain evidence="8 9">B4099</strain>
    </source>
</reference>
<dbReference type="Pfam" id="PF07687">
    <property type="entry name" value="M20_dimer"/>
    <property type="match status" value="1"/>
</dbReference>
<dbReference type="FunFam" id="3.30.70.360:FF:000001">
    <property type="entry name" value="N-acetyldiaminopimelate deacetylase"/>
    <property type="match status" value="1"/>
</dbReference>
<dbReference type="Gene3D" id="3.40.630.10">
    <property type="entry name" value="Zn peptidases"/>
    <property type="match status" value="1"/>
</dbReference>
<feature type="binding site" evidence="6">
    <location>
        <position position="167"/>
    </location>
    <ligand>
        <name>Mn(2+)</name>
        <dbReference type="ChEBI" id="CHEBI:29035"/>
        <label>2</label>
    </ligand>
</feature>
<dbReference type="EC" id="3.5.1.47" evidence="5"/>
<dbReference type="InterPro" id="IPR011650">
    <property type="entry name" value="Peptidase_M20_dimer"/>
</dbReference>
<protein>
    <recommendedName>
        <fullName evidence="5">N-acetyldiaminopimelate deacetylase</fullName>
        <ecNumber evidence="5">3.5.1.47</ecNumber>
    </recommendedName>
</protein>
<evidence type="ECO:0000256" key="6">
    <source>
        <dbReference type="PIRSR" id="PIRSR005962-1"/>
    </source>
</evidence>
<dbReference type="CDD" id="cd05670">
    <property type="entry name" value="M20_Acy1_YkuR-like"/>
    <property type="match status" value="1"/>
</dbReference>
<evidence type="ECO:0000256" key="4">
    <source>
        <dbReference type="ARBA" id="ARBA00023154"/>
    </source>
</evidence>
<dbReference type="InterPro" id="IPR017439">
    <property type="entry name" value="Amidohydrolase"/>
</dbReference>
<dbReference type="AlphaFoldDB" id="A0A150KFB2"/>
<dbReference type="PANTHER" id="PTHR11014">
    <property type="entry name" value="PEPTIDASE M20 FAMILY MEMBER"/>
    <property type="match status" value="1"/>
</dbReference>